<proteinExistence type="inferred from homology"/>
<dbReference type="InterPro" id="IPR013128">
    <property type="entry name" value="Peptidase_C1A"/>
</dbReference>
<dbReference type="GO" id="GO:0006508">
    <property type="term" value="P:proteolysis"/>
    <property type="evidence" value="ECO:0007669"/>
    <property type="project" value="InterPro"/>
</dbReference>
<dbReference type="EMBL" id="CAJPWZ010002519">
    <property type="protein sequence ID" value="CAG2239412.1"/>
    <property type="molecule type" value="Genomic_DNA"/>
</dbReference>
<accession>A0A8S3U0N7</accession>
<dbReference type="SUPFAM" id="SSF54001">
    <property type="entry name" value="Cysteine proteinases"/>
    <property type="match status" value="1"/>
</dbReference>
<dbReference type="GO" id="GO:0008234">
    <property type="term" value="F:cysteine-type peptidase activity"/>
    <property type="evidence" value="ECO:0007669"/>
    <property type="project" value="InterPro"/>
</dbReference>
<dbReference type="InterPro" id="IPR038765">
    <property type="entry name" value="Papain-like_cys_pep_sf"/>
</dbReference>
<name>A0A8S3U0N7_MYTED</name>
<dbReference type="OrthoDB" id="3789175at2759"/>
<organism evidence="4 5">
    <name type="scientific">Mytilus edulis</name>
    <name type="common">Blue mussel</name>
    <dbReference type="NCBI Taxonomy" id="6550"/>
    <lineage>
        <taxon>Eukaryota</taxon>
        <taxon>Metazoa</taxon>
        <taxon>Spiralia</taxon>
        <taxon>Lophotrochozoa</taxon>
        <taxon>Mollusca</taxon>
        <taxon>Bivalvia</taxon>
        <taxon>Autobranchia</taxon>
        <taxon>Pteriomorphia</taxon>
        <taxon>Mytilida</taxon>
        <taxon>Mytiloidea</taxon>
        <taxon>Mytilidae</taxon>
        <taxon>Mytilinae</taxon>
        <taxon>Mytilus</taxon>
    </lineage>
</organism>
<dbReference type="InterPro" id="IPR001212">
    <property type="entry name" value="Somatomedin_B_dom"/>
</dbReference>
<dbReference type="InterPro" id="IPR000668">
    <property type="entry name" value="Peptidase_C1A_C"/>
</dbReference>
<evidence type="ECO:0000256" key="1">
    <source>
        <dbReference type="ARBA" id="ARBA00008455"/>
    </source>
</evidence>
<dbReference type="InterPro" id="IPR025660">
    <property type="entry name" value="Pept_his_AS"/>
</dbReference>
<sequence>MLASLDGSSYLKVPEIIECNDFPNHWEEITSLVVASSYAHMMDIASCIPDIDNQSEIQMLIGRDLIRAHHIIEHRIGVDEVPYAQHLPLGWVIVGNVCIGRQNVVNVNKTVILNNGRPTSLSPCDSHMSVKLDPICNKTQLDEKEGASIEYQTFLNIMSSGFFKQDDEHWIALLPFKPNKPSLENNKQIAERRAKSFDMNLRCNSGQNMILEMSKHGIVLAIGIMVTLINTSVCDKRLNRKKRFIEMADDVRGPYCETKPGGPCCPGRDDQCTVPILDSICYCDMFCNITASDCCPDFQRICIGGNPEPITRGCRVNGIEYRVGSVFTNNCNQCTCRRNPSNPNQAELRCTDEVCLVQPDMIQLVNNANYGWKAANYSFFWGKTLNDGIKYRLGTMPPSDQVLNMNPIIMDSVDQPPESFDSRQKWPNYIHPVRDQGDCAASWAFSTAAVASDRLAIESEGVLPEELSPQHLISCNVKGQLGCEGGYLDKAWWFLRKNGIVTDSCYPYESGSTNNAGFCKMRKSKNYRNVTCPNSGEELLEKILHSTPPYRIRSNEREIMMEIMKNGPVQAILKVKEDFFMYKSGVYSYSRIQPDNMADDDKGYHSIRIIGWGVERQSSGVELKYWLGVNSWGTSWGEGGYLKIGRGIDECKVESCIVSSWGSVSSAMITEYIETIQRNRDP</sequence>
<dbReference type="AlphaFoldDB" id="A0A8S3U0N7"/>
<gene>
    <name evidence="4" type="ORF">MEDL_51779</name>
</gene>
<dbReference type="PANTHER" id="PTHR12411">
    <property type="entry name" value="CYSTEINE PROTEASE FAMILY C1-RELATED"/>
    <property type="match status" value="1"/>
</dbReference>
<evidence type="ECO:0000259" key="3">
    <source>
        <dbReference type="PROSITE" id="PS50958"/>
    </source>
</evidence>
<keyword evidence="2" id="KW-1015">Disulfide bond</keyword>
<protein>
    <submittedName>
        <fullName evidence="4">Uncharacterized peptidase C1-like protein F26E4.3,Tubulointerstitial nephritis antigen,Tubulointerstitial nephritis antigen-like</fullName>
    </submittedName>
</protein>
<comment type="caution">
    <text evidence="4">The sequence shown here is derived from an EMBL/GenBank/DDBJ whole genome shotgun (WGS) entry which is preliminary data.</text>
</comment>
<dbReference type="PROSITE" id="PS50958">
    <property type="entry name" value="SMB_2"/>
    <property type="match status" value="1"/>
</dbReference>
<dbReference type="Pfam" id="PF00112">
    <property type="entry name" value="Peptidase_C1"/>
    <property type="match status" value="1"/>
</dbReference>
<dbReference type="PROSITE" id="PS00639">
    <property type="entry name" value="THIOL_PROTEASE_HIS"/>
    <property type="match status" value="1"/>
</dbReference>
<dbReference type="CDD" id="cd02620">
    <property type="entry name" value="Peptidase_C1A_CathepsinB"/>
    <property type="match status" value="1"/>
</dbReference>
<comment type="similarity">
    <text evidence="1">Belongs to the peptidase C1 family.</text>
</comment>
<evidence type="ECO:0000313" key="4">
    <source>
        <dbReference type="EMBL" id="CAG2239412.1"/>
    </source>
</evidence>
<reference evidence="4" key="1">
    <citation type="submission" date="2021-03" db="EMBL/GenBank/DDBJ databases">
        <authorList>
            <person name="Bekaert M."/>
        </authorList>
    </citation>
    <scope>NUCLEOTIDE SEQUENCE</scope>
</reference>
<dbReference type="SMART" id="SM00645">
    <property type="entry name" value="Pept_C1"/>
    <property type="match status" value="1"/>
</dbReference>
<dbReference type="Gene3D" id="3.90.70.10">
    <property type="entry name" value="Cysteine proteinases"/>
    <property type="match status" value="1"/>
</dbReference>
<feature type="domain" description="SMB" evidence="3">
    <location>
        <begin position="260"/>
        <end position="308"/>
    </location>
</feature>
<evidence type="ECO:0000256" key="2">
    <source>
        <dbReference type="ARBA" id="ARBA00023157"/>
    </source>
</evidence>
<dbReference type="PROSITE" id="PS00524">
    <property type="entry name" value="SMB_1"/>
    <property type="match status" value="1"/>
</dbReference>
<evidence type="ECO:0000313" key="5">
    <source>
        <dbReference type="Proteomes" id="UP000683360"/>
    </source>
</evidence>
<keyword evidence="5" id="KW-1185">Reference proteome</keyword>
<dbReference type="Proteomes" id="UP000683360">
    <property type="component" value="Unassembled WGS sequence"/>
</dbReference>